<keyword evidence="3" id="KW-0731">Sigma factor</keyword>
<dbReference type="GO" id="GO:0006352">
    <property type="term" value="P:DNA-templated transcription initiation"/>
    <property type="evidence" value="ECO:0007669"/>
    <property type="project" value="InterPro"/>
</dbReference>
<evidence type="ECO:0000313" key="8">
    <source>
        <dbReference type="EMBL" id="OGF97372.1"/>
    </source>
</evidence>
<comment type="similarity">
    <text evidence="1">Belongs to the sigma-70 factor family. ECF subfamily.</text>
</comment>
<dbReference type="InterPro" id="IPR014284">
    <property type="entry name" value="RNA_pol_sigma-70_dom"/>
</dbReference>
<feature type="domain" description="RNA polymerase sigma-70 region 2" evidence="7">
    <location>
        <begin position="37"/>
        <end position="103"/>
    </location>
</feature>
<dbReference type="InterPro" id="IPR036388">
    <property type="entry name" value="WH-like_DNA-bd_sf"/>
</dbReference>
<feature type="region of interest" description="Disordered" evidence="6">
    <location>
        <begin position="1"/>
        <end position="22"/>
    </location>
</feature>
<proteinExistence type="inferred from homology"/>
<dbReference type="NCBIfam" id="TIGR02937">
    <property type="entry name" value="sigma70-ECF"/>
    <property type="match status" value="1"/>
</dbReference>
<evidence type="ECO:0000259" key="7">
    <source>
        <dbReference type="Pfam" id="PF04542"/>
    </source>
</evidence>
<comment type="caution">
    <text evidence="8">The sequence shown here is derived from an EMBL/GenBank/DDBJ whole genome shotgun (WGS) entry which is preliminary data.</text>
</comment>
<evidence type="ECO:0000256" key="2">
    <source>
        <dbReference type="ARBA" id="ARBA00023015"/>
    </source>
</evidence>
<dbReference type="PANTHER" id="PTHR43133">
    <property type="entry name" value="RNA POLYMERASE ECF-TYPE SIGMA FACTO"/>
    <property type="match status" value="1"/>
</dbReference>
<dbReference type="SUPFAM" id="SSF88946">
    <property type="entry name" value="Sigma2 domain of RNA polymerase sigma factors"/>
    <property type="match status" value="1"/>
</dbReference>
<dbReference type="Gene3D" id="1.10.10.10">
    <property type="entry name" value="Winged helix-like DNA-binding domain superfamily/Winged helix DNA-binding domain"/>
    <property type="match status" value="1"/>
</dbReference>
<keyword evidence="4" id="KW-0238">DNA-binding</keyword>
<dbReference type="InterPro" id="IPR013325">
    <property type="entry name" value="RNA_pol_sigma_r2"/>
</dbReference>
<evidence type="ECO:0000256" key="6">
    <source>
        <dbReference type="SAM" id="MobiDB-lite"/>
    </source>
</evidence>
<accession>A0A1F5YBG7</accession>
<sequence length="177" mass="20591">MSRDWPREPNPPGDRRKADAEELERLRSGDHEAFEHLVGRHGEMIYNLNLRIVHDPELAKDLTQETFIRAYRAIPQFRGESGVSTWLYRIAYHVAMDELSKARYRFESDPLEEAPANEAIEEPRGAGDTDFLDEIERSEEIRRAVGMIDRLKPEQRSALMLYYPGGKSYREISGSRR</sequence>
<dbReference type="AlphaFoldDB" id="A0A1F5YBG7"/>
<dbReference type="EMBL" id="MFIW01000087">
    <property type="protein sequence ID" value="OGF97372.1"/>
    <property type="molecule type" value="Genomic_DNA"/>
</dbReference>
<dbReference type="GO" id="GO:0003677">
    <property type="term" value="F:DNA binding"/>
    <property type="evidence" value="ECO:0007669"/>
    <property type="project" value="UniProtKB-KW"/>
</dbReference>
<evidence type="ECO:0000256" key="4">
    <source>
        <dbReference type="ARBA" id="ARBA00023125"/>
    </source>
</evidence>
<dbReference type="InterPro" id="IPR039425">
    <property type="entry name" value="RNA_pol_sigma-70-like"/>
</dbReference>
<gene>
    <name evidence="8" type="ORF">A2Z06_04980</name>
</gene>
<keyword evidence="5" id="KW-0804">Transcription</keyword>
<dbReference type="GO" id="GO:0016987">
    <property type="term" value="F:sigma factor activity"/>
    <property type="evidence" value="ECO:0007669"/>
    <property type="project" value="UniProtKB-KW"/>
</dbReference>
<dbReference type="InterPro" id="IPR007627">
    <property type="entry name" value="RNA_pol_sigma70_r2"/>
</dbReference>
<dbReference type="Proteomes" id="UP000179034">
    <property type="component" value="Unassembled WGS sequence"/>
</dbReference>
<evidence type="ECO:0000313" key="9">
    <source>
        <dbReference type="Proteomes" id="UP000179034"/>
    </source>
</evidence>
<dbReference type="InterPro" id="IPR013324">
    <property type="entry name" value="RNA_pol_sigma_r3/r4-like"/>
</dbReference>
<reference evidence="8 9" key="1">
    <citation type="journal article" date="2016" name="Nat. Commun.">
        <title>Thousands of microbial genomes shed light on interconnected biogeochemical processes in an aquifer system.</title>
        <authorList>
            <person name="Anantharaman K."/>
            <person name="Brown C.T."/>
            <person name="Hug L.A."/>
            <person name="Sharon I."/>
            <person name="Castelle C.J."/>
            <person name="Probst A.J."/>
            <person name="Thomas B.C."/>
            <person name="Singh A."/>
            <person name="Wilkins M.J."/>
            <person name="Karaoz U."/>
            <person name="Brodie E.L."/>
            <person name="Williams K.H."/>
            <person name="Hubbard S.S."/>
            <person name="Banfield J.F."/>
        </authorList>
    </citation>
    <scope>NUCLEOTIDE SEQUENCE [LARGE SCALE GENOMIC DNA]</scope>
</reference>
<dbReference type="PANTHER" id="PTHR43133:SF8">
    <property type="entry name" value="RNA POLYMERASE SIGMA FACTOR HI_1459-RELATED"/>
    <property type="match status" value="1"/>
</dbReference>
<evidence type="ECO:0000256" key="3">
    <source>
        <dbReference type="ARBA" id="ARBA00023082"/>
    </source>
</evidence>
<dbReference type="SUPFAM" id="SSF88659">
    <property type="entry name" value="Sigma3 and sigma4 domains of RNA polymerase sigma factors"/>
    <property type="match status" value="1"/>
</dbReference>
<dbReference type="Gene3D" id="1.10.1740.10">
    <property type="match status" value="1"/>
</dbReference>
<feature type="non-terminal residue" evidence="8">
    <location>
        <position position="177"/>
    </location>
</feature>
<dbReference type="Pfam" id="PF04542">
    <property type="entry name" value="Sigma70_r2"/>
    <property type="match status" value="1"/>
</dbReference>
<name>A0A1F5YBG7_9BACT</name>
<keyword evidence="2" id="KW-0805">Transcription regulation</keyword>
<protein>
    <recommendedName>
        <fullName evidence="7">RNA polymerase sigma-70 region 2 domain-containing protein</fullName>
    </recommendedName>
</protein>
<organism evidence="8 9">
    <name type="scientific">Candidatus Glassbacteria bacterium RBG_16_58_8</name>
    <dbReference type="NCBI Taxonomy" id="1817866"/>
    <lineage>
        <taxon>Bacteria</taxon>
        <taxon>Candidatus Glassiibacteriota</taxon>
    </lineage>
</organism>
<evidence type="ECO:0000256" key="5">
    <source>
        <dbReference type="ARBA" id="ARBA00023163"/>
    </source>
</evidence>
<evidence type="ECO:0000256" key="1">
    <source>
        <dbReference type="ARBA" id="ARBA00010641"/>
    </source>
</evidence>